<protein>
    <submittedName>
        <fullName evidence="3">Uncharacterized protein</fullName>
    </submittedName>
</protein>
<dbReference type="AlphaFoldDB" id="A0A0X3BGU2"/>
<organism evidence="3 4">
    <name type="scientific">Methanoculleus bourgensis</name>
    <dbReference type="NCBI Taxonomy" id="83986"/>
    <lineage>
        <taxon>Archaea</taxon>
        <taxon>Methanobacteriati</taxon>
        <taxon>Methanobacteriota</taxon>
        <taxon>Stenosarchaea group</taxon>
        <taxon>Methanomicrobia</taxon>
        <taxon>Methanomicrobiales</taxon>
        <taxon>Methanomicrobiaceae</taxon>
        <taxon>Methanoculleus</taxon>
    </lineage>
</organism>
<proteinExistence type="predicted"/>
<evidence type="ECO:0000313" key="3">
    <source>
        <dbReference type="EMBL" id="CVK31283.1"/>
    </source>
</evidence>
<sequence length="272" mass="30507">MPGSRQRRNSADQKGLQGNYASPIIRDNGTINYRDYASWSGGPIMKKIPLIVWAILICLVFVHYFYTPEKPEIATGAMRIDPGERQPDLVNLWDALLHEQGFANESAILIQLNQFVDKDGAVQCTQAYYTGDVNGEQHFYTVYAYPSGNVLYKDQVLEFPLQGAHPLAIFREATLINFADLTRGECNLTLQTLKHEKEQRYNETHGDLCVLSEGSLRPLKEAAFSQGTCWYTIEIVPEVPQPEGNATAEGVSDRLILFTEQDIALADTVIYA</sequence>
<dbReference type="Proteomes" id="UP000069850">
    <property type="component" value="Chromosome 1"/>
</dbReference>
<dbReference type="EMBL" id="LT158599">
    <property type="protein sequence ID" value="CVK31283.1"/>
    <property type="molecule type" value="Genomic_DNA"/>
</dbReference>
<reference evidence="3 4" key="1">
    <citation type="submission" date="2016-01" db="EMBL/GenBank/DDBJ databases">
        <authorList>
            <person name="Manzoor S."/>
        </authorList>
    </citation>
    <scope>NUCLEOTIDE SEQUENCE [LARGE SCALE GENOMIC DNA]</scope>
    <source>
        <strain evidence="3">Methanoculleus sp MAB1</strain>
    </source>
</reference>
<accession>A0A0X3BGU2</accession>
<evidence type="ECO:0000256" key="1">
    <source>
        <dbReference type="SAM" id="MobiDB-lite"/>
    </source>
</evidence>
<gene>
    <name evidence="3" type="ORF">MMAB1_0066</name>
</gene>
<evidence type="ECO:0000313" key="4">
    <source>
        <dbReference type="Proteomes" id="UP000069850"/>
    </source>
</evidence>
<keyword evidence="2" id="KW-0472">Membrane</keyword>
<keyword evidence="2" id="KW-1133">Transmembrane helix</keyword>
<keyword evidence="2" id="KW-0812">Transmembrane</keyword>
<dbReference type="KEGG" id="mema:MMAB1_0066"/>
<name>A0A0X3BGU2_9EURY</name>
<feature type="region of interest" description="Disordered" evidence="1">
    <location>
        <begin position="1"/>
        <end position="21"/>
    </location>
</feature>
<feature type="transmembrane region" description="Helical" evidence="2">
    <location>
        <begin position="48"/>
        <end position="66"/>
    </location>
</feature>
<evidence type="ECO:0000256" key="2">
    <source>
        <dbReference type="SAM" id="Phobius"/>
    </source>
</evidence>